<dbReference type="RefSeq" id="WP_087453903.1">
    <property type="nucleotide sequence ID" value="NZ_CP021417.2"/>
</dbReference>
<reference evidence="1 2" key="1">
    <citation type="journal article" date="2014" name="BMC Vet. Res.">
        <title>First report of Corynebacterium pseudotuberculosis from caseous lymphadenitis lesions in Black Alentejano pig (Sus scrofa domesticus).</title>
        <authorList>
            <person name="Oliveira M."/>
            <person name="Barroco C."/>
            <person name="Mottola C."/>
            <person name="Santos R."/>
            <person name="Lemsaddek A."/>
            <person name="Tavares L."/>
            <person name="Semedo-Lemsaddek T."/>
        </authorList>
    </citation>
    <scope>NUCLEOTIDE SEQUENCE [LARGE SCALE GENOMIC DNA]</scope>
    <source>
        <strain evidence="1 2">PO100/5</strain>
    </source>
</reference>
<dbReference type="InterPro" id="IPR021522">
    <property type="entry name" value="MctB"/>
</dbReference>
<evidence type="ECO:0000313" key="2">
    <source>
        <dbReference type="Proteomes" id="UP000195652"/>
    </source>
</evidence>
<dbReference type="GO" id="GO:0055070">
    <property type="term" value="P:copper ion homeostasis"/>
    <property type="evidence" value="ECO:0007669"/>
    <property type="project" value="InterPro"/>
</dbReference>
<dbReference type="Proteomes" id="UP000195652">
    <property type="component" value="Chromosome"/>
</dbReference>
<protein>
    <submittedName>
        <fullName evidence="1">Copper transporter</fullName>
    </submittedName>
</protein>
<dbReference type="GeneID" id="75007775"/>
<keyword evidence="2" id="KW-1185">Reference proteome</keyword>
<dbReference type="Pfam" id="PF11382">
    <property type="entry name" value="MctB"/>
    <property type="match status" value="1"/>
</dbReference>
<name>A0A7Y4PAE7_9CORY</name>
<dbReference type="GO" id="GO:0016020">
    <property type="term" value="C:membrane"/>
    <property type="evidence" value="ECO:0007669"/>
    <property type="project" value="InterPro"/>
</dbReference>
<dbReference type="EMBL" id="CP021417">
    <property type="protein sequence ID" value="ARU46084.1"/>
    <property type="molecule type" value="Genomic_DNA"/>
</dbReference>
<reference evidence="1 2" key="3">
    <citation type="journal article" date="2020" name="Int. J. Syst. Evol. Microbiol.">
        <title>Corynebacterium silvaticum sp. nov., a unique group of NTTB corynebacteria in wild boar and roe deer.</title>
        <authorList>
            <person name="Dangel A."/>
            <person name="Berger A."/>
            <person name="Rau J."/>
            <person name="Eisenberg T."/>
            <person name="Kampfer P."/>
            <person name="Margos G."/>
            <person name="Contzen M."/>
            <person name="Busse H.J."/>
            <person name="Konrad R."/>
            <person name="Peters M."/>
            <person name="Sting R."/>
            <person name="Sing A."/>
        </authorList>
    </citation>
    <scope>NUCLEOTIDE SEQUENCE [LARGE SCALE GENOMIC DNA]</scope>
    <source>
        <strain evidence="1 2">PO100/5</strain>
    </source>
</reference>
<reference evidence="1 2" key="4">
    <citation type="journal article" date="2020" name="PLoS ONE">
        <title>Taxonomic classification of strain PO100/5 shows a broader geographic distribution and genetic markers of the recently described Corynebacterium silvaticum.</title>
        <authorList>
            <person name="Viana M.V.C."/>
            <person name="Profeta R."/>
            <person name="da Silva A.L."/>
            <person name="Hurtado R."/>
            <person name="Cerqueira J.C."/>
            <person name="Ribeiro B.F.S."/>
            <person name="Almeida M.O."/>
            <person name="Morais-Rodrigues F."/>
            <person name="Soares S.C."/>
            <person name="Oliveira M."/>
            <person name="Tavares L."/>
            <person name="Figueiredo H."/>
            <person name="Wattam A.R."/>
            <person name="Barh D."/>
            <person name="Ghosh P."/>
            <person name="Silva A."/>
            <person name="Azevedo V."/>
        </authorList>
    </citation>
    <scope>NUCLEOTIDE SEQUENCE [LARGE SCALE GENOMIC DNA]</scope>
    <source>
        <strain evidence="1 2">PO100/5</strain>
    </source>
</reference>
<reference evidence="1 2" key="2">
    <citation type="journal article" date="2020" name="Antonie Van Leeuwenhoek">
        <title>Phylogenomic characterisation of a novel corynebacterial species pathogenic to animals.</title>
        <authorList>
            <person name="Moller J."/>
            <person name="Musella L."/>
            <person name="Melnikov V."/>
            <person name="Geissdorfer W."/>
            <person name="Burkovski A."/>
            <person name="Sangal V."/>
        </authorList>
    </citation>
    <scope>NUCLEOTIDE SEQUENCE [LARGE SCALE GENOMIC DNA]</scope>
    <source>
        <strain evidence="1 2">PO100/5</strain>
    </source>
</reference>
<dbReference type="AlphaFoldDB" id="A0A7Y4PAE7"/>
<dbReference type="OrthoDB" id="4350157at2"/>
<evidence type="ECO:0000313" key="1">
    <source>
        <dbReference type="EMBL" id="ARU46084.1"/>
    </source>
</evidence>
<accession>A0A7Y4PAE7</accession>
<organism evidence="1 2">
    <name type="scientific">Corynebacterium silvaticum</name>
    <dbReference type="NCBI Taxonomy" id="2320431"/>
    <lineage>
        <taxon>Bacteria</taxon>
        <taxon>Bacillati</taxon>
        <taxon>Actinomycetota</taxon>
        <taxon>Actinomycetes</taxon>
        <taxon>Mycobacteriales</taxon>
        <taxon>Corynebacteriaceae</taxon>
        <taxon>Corynebacterium</taxon>
    </lineage>
</organism>
<proteinExistence type="predicted"/>
<sequence>MARKSGHSAAVTAGLAFGLAIGLGLGTYVLSPNLSGGSSHQRLTLEKERNEARERADIQAAQASSADHFVDKLAASVLPDTLKERPILMIRTADSSDEDAKALGEDLKRAGAINSGTISLTEKFFAQDGADGLKNIVSTVLPAGAQLSTDKLDPGTHAGEVLGSALTLNPQDAKEQATRDERSLVLNALREGGYLSYEEGTILPAQAVVVLGGDSDGAGADFTVKNQVSFVEALDSRGSGVVFAGRIHMAADSGALGKLRANKKAASQVSSVDSIDRSWGKIATVLALKEQLSGGAGAYGAAGNADATAPAPSEDKQ</sequence>
<dbReference type="KEGG" id="csil:CBE74_05820"/>
<gene>
    <name evidence="1" type="ORF">CBE74_05820</name>
</gene>